<evidence type="ECO:0000313" key="2">
    <source>
        <dbReference type="Proteomes" id="UP000695000"/>
    </source>
</evidence>
<reference evidence="3" key="1">
    <citation type="submission" date="2025-08" db="UniProtKB">
        <authorList>
            <consortium name="RefSeq"/>
        </authorList>
    </citation>
    <scope>IDENTIFICATION</scope>
    <source>
        <tissue evidence="3">Whole Larva</tissue>
    </source>
</reference>
<feature type="compositionally biased region" description="Polar residues" evidence="1">
    <location>
        <begin position="600"/>
        <end position="612"/>
    </location>
</feature>
<name>A0ABM1MK32_NICVS</name>
<organism evidence="2 3">
    <name type="scientific">Nicrophorus vespilloides</name>
    <name type="common">Boreal carrion beetle</name>
    <dbReference type="NCBI Taxonomy" id="110193"/>
    <lineage>
        <taxon>Eukaryota</taxon>
        <taxon>Metazoa</taxon>
        <taxon>Ecdysozoa</taxon>
        <taxon>Arthropoda</taxon>
        <taxon>Hexapoda</taxon>
        <taxon>Insecta</taxon>
        <taxon>Pterygota</taxon>
        <taxon>Neoptera</taxon>
        <taxon>Endopterygota</taxon>
        <taxon>Coleoptera</taxon>
        <taxon>Polyphaga</taxon>
        <taxon>Staphyliniformia</taxon>
        <taxon>Silphidae</taxon>
        <taxon>Nicrophorinae</taxon>
        <taxon>Nicrophorus</taxon>
    </lineage>
</organism>
<protein>
    <submittedName>
        <fullName evidence="3">Uncharacterized protein LOC108561486 isoform X1</fullName>
    </submittedName>
</protein>
<gene>
    <name evidence="3" type="primary">LOC108561486</name>
</gene>
<dbReference type="Proteomes" id="UP000695000">
    <property type="component" value="Unplaced"/>
</dbReference>
<keyword evidence="2" id="KW-1185">Reference proteome</keyword>
<feature type="region of interest" description="Disordered" evidence="1">
    <location>
        <begin position="593"/>
        <end position="612"/>
    </location>
</feature>
<proteinExistence type="predicted"/>
<evidence type="ECO:0000256" key="1">
    <source>
        <dbReference type="SAM" id="MobiDB-lite"/>
    </source>
</evidence>
<evidence type="ECO:0000313" key="3">
    <source>
        <dbReference type="RefSeq" id="XP_017774932.1"/>
    </source>
</evidence>
<sequence>MWELPNYDSIDIMPGIEPENTQLPVFVRDPPITVKVRRRNMTMAPNDVRLWPKYKRSKYRRERLNVGTETYNENNLQFTQQHAITQNYMNTTNNFLHDSLIMQNLRNSSIRRFNKGIKPLRELKFTRDFLEMMTPKSTMKTTSFPLFFITSNYLRKIKPNPFNEVVLLPRGFTFPTTTDENKPTEFDISDTLNRFLEDVKKLAEEYYLVKRLKDSDENYMKRDEKKANTIVIMARADDESTTTSDTSTTSTTAAVENTTTEVKKNDTTVKDESNEECATIMAEDGANNRTAVNKTMPGGIMEEVKPESTGTGEHNPDDKSCPEGKFFHLSKEALEKVELTTPKNESCGKVHCHSNTYTVYDEKLPTTKLKKSAGIWRNWRHTTYSPLRKSQIRSSRKKKMRVELQDDVEEINLYLRRTRSVESNDNMIKELQEVLKDVESIKTGKTLAEGAIMSGECGVYGSWMSEMAGRFIDLNIDMTATLRKPILKNQLGFMGKLTWNITFRRPFVSKKNYIILHAIQKKEKLFAIYMGECRVCRQREIIQGQWLVTRHSRDCEGLGATEQLVGDVWRKDKIQEMKRNRLKMLKSDQVAEISPDPFSDETTTSVPPKSSI</sequence>
<dbReference type="RefSeq" id="XP_017774932.1">
    <property type="nucleotide sequence ID" value="XM_017919443.1"/>
</dbReference>
<dbReference type="GeneID" id="108561486"/>
<accession>A0ABM1MK32</accession>